<name>A0A1L9QM00_9CYAN</name>
<gene>
    <name evidence="1" type="ORF">BI308_20645</name>
</gene>
<sequence length="81" mass="9526">MTVTNLLPQMHHLSRQDKLKIIKLLLQDLHELGSREDDTVLLSDRDRFLLTQAVGSWTETDEAEFLEKTKTFRDVDESLWN</sequence>
<dbReference type="AlphaFoldDB" id="A0A1L9QM00"/>
<dbReference type="Proteomes" id="UP000183940">
    <property type="component" value="Unassembled WGS sequence"/>
</dbReference>
<keyword evidence="2" id="KW-1185">Reference proteome</keyword>
<comment type="caution">
    <text evidence="1">The sequence shown here is derived from an EMBL/GenBank/DDBJ whole genome shotgun (WGS) entry which is preliminary data.</text>
</comment>
<accession>A0A1L9QM00</accession>
<dbReference type="EMBL" id="MLAW01000047">
    <property type="protein sequence ID" value="OJJ20707.1"/>
    <property type="molecule type" value="Genomic_DNA"/>
</dbReference>
<evidence type="ECO:0000313" key="2">
    <source>
        <dbReference type="Proteomes" id="UP000183940"/>
    </source>
</evidence>
<evidence type="ECO:0000313" key="1">
    <source>
        <dbReference type="EMBL" id="OJJ20707.1"/>
    </source>
</evidence>
<reference evidence="1" key="1">
    <citation type="submission" date="2016-10" db="EMBL/GenBank/DDBJ databases">
        <title>CRISPR-Cas defence system in Roseofilum reptotaenium: evidence of a bacteriophage-cyanobacterium arms race in the coral black band disease.</title>
        <authorList>
            <person name="Buerger P."/>
            <person name="Wood-Charlson E.M."/>
            <person name="Weynberg K.D."/>
            <person name="Willis B."/>
            <person name="Van Oppen M.J."/>
        </authorList>
    </citation>
    <scope>NUCLEOTIDE SEQUENCE [LARGE SCALE GENOMIC DNA]</scope>
    <source>
        <strain evidence="1">AO1-A</strain>
    </source>
</reference>
<organism evidence="1 2">
    <name type="scientific">Roseofilum reptotaenium AO1-A</name>
    <dbReference type="NCBI Taxonomy" id="1925591"/>
    <lineage>
        <taxon>Bacteria</taxon>
        <taxon>Bacillati</taxon>
        <taxon>Cyanobacteriota</taxon>
        <taxon>Cyanophyceae</taxon>
        <taxon>Desertifilales</taxon>
        <taxon>Desertifilaceae</taxon>
        <taxon>Roseofilum</taxon>
    </lineage>
</organism>
<proteinExistence type="predicted"/>
<protein>
    <submittedName>
        <fullName evidence="1">Uncharacterized protein</fullName>
    </submittedName>
</protein>